<name>A0A7S2HJR8_9EUKA</name>
<dbReference type="GO" id="GO:0004540">
    <property type="term" value="F:RNA nuclease activity"/>
    <property type="evidence" value="ECO:0007669"/>
    <property type="project" value="TreeGrafter"/>
</dbReference>
<sequence length="293" mass="31480">MTCSMALLPMHRTTSINSDVGRASRAKGAGFMAAGDEKDENPDDEVPIPMWINLIWPVVSTTKIVGKGLMKVVDSVGAAGIQAGTAITAIINPELTAEEKALADASAKGDTARLKQLLSDKINVNADRDKGTKEMTALHRAAEAGHVEVTRLLLDAGADMNSEHSGKPESGQAFKPLHLAARRGHTEVVKLMLSPPYKADVNQTPSYGNNKGMTPLHFAADWGQVDVVKLLLKQQKVVVSRSPSPPLSDPHHHPHPHTHRHPPLSSLPSPSGGHRAKRKQRLDCAPICRVTPE</sequence>
<dbReference type="Pfam" id="PF12796">
    <property type="entry name" value="Ank_2"/>
    <property type="match status" value="2"/>
</dbReference>
<dbReference type="AlphaFoldDB" id="A0A7S2HJR8"/>
<feature type="compositionally biased region" description="Basic residues" evidence="4">
    <location>
        <begin position="252"/>
        <end position="262"/>
    </location>
</feature>
<dbReference type="SMART" id="SM00248">
    <property type="entry name" value="ANK"/>
    <property type="match status" value="4"/>
</dbReference>
<feature type="repeat" description="ANK" evidence="3">
    <location>
        <begin position="172"/>
        <end position="204"/>
    </location>
</feature>
<dbReference type="Gene3D" id="1.25.40.20">
    <property type="entry name" value="Ankyrin repeat-containing domain"/>
    <property type="match status" value="1"/>
</dbReference>
<dbReference type="PROSITE" id="PS50297">
    <property type="entry name" value="ANK_REP_REGION"/>
    <property type="match status" value="3"/>
</dbReference>
<dbReference type="EMBL" id="HBGU01050442">
    <property type="protein sequence ID" value="CAD9492905.1"/>
    <property type="molecule type" value="Transcribed_RNA"/>
</dbReference>
<organism evidence="5">
    <name type="scientific">Haptolina brevifila</name>
    <dbReference type="NCBI Taxonomy" id="156173"/>
    <lineage>
        <taxon>Eukaryota</taxon>
        <taxon>Haptista</taxon>
        <taxon>Haptophyta</taxon>
        <taxon>Prymnesiophyceae</taxon>
        <taxon>Prymnesiales</taxon>
        <taxon>Prymnesiaceae</taxon>
        <taxon>Haptolina</taxon>
    </lineage>
</organism>
<feature type="region of interest" description="Disordered" evidence="4">
    <location>
        <begin position="239"/>
        <end position="293"/>
    </location>
</feature>
<evidence type="ECO:0000256" key="3">
    <source>
        <dbReference type="PROSITE-ProRule" id="PRU00023"/>
    </source>
</evidence>
<feature type="repeat" description="ANK" evidence="3">
    <location>
        <begin position="133"/>
        <end position="165"/>
    </location>
</feature>
<dbReference type="GO" id="GO:0003723">
    <property type="term" value="F:RNA binding"/>
    <property type="evidence" value="ECO:0007669"/>
    <property type="project" value="TreeGrafter"/>
</dbReference>
<dbReference type="PANTHER" id="PTHR24141:SF1">
    <property type="entry name" value="2-5A-DEPENDENT RIBONUCLEASE"/>
    <property type="match status" value="1"/>
</dbReference>
<keyword evidence="2 3" id="KW-0040">ANK repeat</keyword>
<proteinExistence type="predicted"/>
<dbReference type="InterPro" id="IPR036770">
    <property type="entry name" value="Ankyrin_rpt-contain_sf"/>
</dbReference>
<reference evidence="5" key="1">
    <citation type="submission" date="2021-01" db="EMBL/GenBank/DDBJ databases">
        <authorList>
            <person name="Corre E."/>
            <person name="Pelletier E."/>
            <person name="Niang G."/>
            <person name="Scheremetjew M."/>
            <person name="Finn R."/>
            <person name="Kale V."/>
            <person name="Holt S."/>
            <person name="Cochrane G."/>
            <person name="Meng A."/>
            <person name="Brown T."/>
            <person name="Cohen L."/>
        </authorList>
    </citation>
    <scope>NUCLEOTIDE SEQUENCE</scope>
    <source>
        <strain evidence="5">UTEX LB 985</strain>
    </source>
</reference>
<evidence type="ECO:0000256" key="1">
    <source>
        <dbReference type="ARBA" id="ARBA00022737"/>
    </source>
</evidence>
<evidence type="ECO:0000256" key="2">
    <source>
        <dbReference type="ARBA" id="ARBA00023043"/>
    </source>
</evidence>
<accession>A0A7S2HJR8</accession>
<gene>
    <name evidence="5" type="ORF">CBRE1094_LOCUS27488</name>
</gene>
<feature type="compositionally biased region" description="Low complexity" evidence="4">
    <location>
        <begin position="263"/>
        <end position="273"/>
    </location>
</feature>
<dbReference type="InterPro" id="IPR002110">
    <property type="entry name" value="Ankyrin_rpt"/>
</dbReference>
<evidence type="ECO:0000256" key="4">
    <source>
        <dbReference type="SAM" id="MobiDB-lite"/>
    </source>
</evidence>
<feature type="repeat" description="ANK" evidence="3">
    <location>
        <begin position="211"/>
        <end position="233"/>
    </location>
</feature>
<dbReference type="PANTHER" id="PTHR24141">
    <property type="entry name" value="2-5A-DEPENDENT RIBONUCLEASE"/>
    <property type="match status" value="1"/>
</dbReference>
<keyword evidence="1" id="KW-0677">Repeat</keyword>
<dbReference type="PROSITE" id="PS50088">
    <property type="entry name" value="ANK_REPEAT"/>
    <property type="match status" value="3"/>
</dbReference>
<protein>
    <submittedName>
        <fullName evidence="5">Uncharacterized protein</fullName>
    </submittedName>
</protein>
<dbReference type="GO" id="GO:0006396">
    <property type="term" value="P:RNA processing"/>
    <property type="evidence" value="ECO:0007669"/>
    <property type="project" value="TreeGrafter"/>
</dbReference>
<dbReference type="SUPFAM" id="SSF48403">
    <property type="entry name" value="Ankyrin repeat"/>
    <property type="match status" value="1"/>
</dbReference>
<evidence type="ECO:0000313" key="5">
    <source>
        <dbReference type="EMBL" id="CAD9492905.1"/>
    </source>
</evidence>